<name>A0A3B0W0U8_9ZZZZ</name>
<sequence>MILPHKLATTKDLLTSRAGLLLPIQLMESIQLAACIDKHLPQPKS</sequence>
<evidence type="ECO:0000313" key="1">
    <source>
        <dbReference type="EMBL" id="VAW49455.1"/>
    </source>
</evidence>
<dbReference type="EMBL" id="UOFB01000352">
    <property type="protein sequence ID" value="VAW49455.1"/>
    <property type="molecule type" value="Genomic_DNA"/>
</dbReference>
<proteinExistence type="predicted"/>
<dbReference type="AlphaFoldDB" id="A0A3B0W0U8"/>
<feature type="non-terminal residue" evidence="1">
    <location>
        <position position="45"/>
    </location>
</feature>
<reference evidence="1" key="1">
    <citation type="submission" date="2018-06" db="EMBL/GenBank/DDBJ databases">
        <authorList>
            <person name="Zhirakovskaya E."/>
        </authorList>
    </citation>
    <scope>NUCLEOTIDE SEQUENCE</scope>
</reference>
<accession>A0A3B0W0U8</accession>
<protein>
    <submittedName>
        <fullName evidence="1">Uncharacterized protein</fullName>
    </submittedName>
</protein>
<organism evidence="1">
    <name type="scientific">hydrothermal vent metagenome</name>
    <dbReference type="NCBI Taxonomy" id="652676"/>
    <lineage>
        <taxon>unclassified sequences</taxon>
        <taxon>metagenomes</taxon>
        <taxon>ecological metagenomes</taxon>
    </lineage>
</organism>
<gene>
    <name evidence="1" type="ORF">MNBD_GAMMA04-1389</name>
</gene>